<dbReference type="GO" id="GO:0004867">
    <property type="term" value="F:serine-type endopeptidase inhibitor activity"/>
    <property type="evidence" value="ECO:0007669"/>
    <property type="project" value="InterPro"/>
</dbReference>
<dbReference type="Gene3D" id="2.80.10.50">
    <property type="match status" value="1"/>
</dbReference>
<accession>A0A0C3PK98</accession>
<sequence>MSPILPDGQYKIFNLGTGLLVGRRAAEDLSFRPKGIFTLDPDVWTIENTGDGTFKLQAFGAPVGERDGLLWAFLLNSDQANAGEWRIVSIPQMGKDCYLITKPDLETGWVADKEPNEQIKVKPLIVLPSFPPKYPTSEVFVIKPAHPE</sequence>
<gene>
    <name evidence="1" type="ORF">PHLGIDRAFT_118747</name>
</gene>
<keyword evidence="2" id="KW-1185">Reference proteome</keyword>
<dbReference type="AlphaFoldDB" id="A0A0C3PK98"/>
<dbReference type="OrthoDB" id="2794653at2759"/>
<evidence type="ECO:0000313" key="2">
    <source>
        <dbReference type="Proteomes" id="UP000053257"/>
    </source>
</evidence>
<dbReference type="Proteomes" id="UP000053257">
    <property type="component" value="Unassembled WGS sequence"/>
</dbReference>
<dbReference type="HOGENOM" id="CLU_115968_3_0_1"/>
<dbReference type="Pfam" id="PF16850">
    <property type="entry name" value="Inhibitor_I66"/>
    <property type="match status" value="1"/>
</dbReference>
<name>A0A0C3PK98_PHLG1</name>
<dbReference type="CDD" id="cd23428">
    <property type="entry name" value="beta-trefoil_Ricin_SPI"/>
    <property type="match status" value="1"/>
</dbReference>
<reference evidence="1 2" key="1">
    <citation type="journal article" date="2014" name="PLoS Genet.">
        <title>Analysis of the Phlebiopsis gigantea genome, transcriptome and secretome provides insight into its pioneer colonization strategies of wood.</title>
        <authorList>
            <person name="Hori C."/>
            <person name="Ishida T."/>
            <person name="Igarashi K."/>
            <person name="Samejima M."/>
            <person name="Suzuki H."/>
            <person name="Master E."/>
            <person name="Ferreira P."/>
            <person name="Ruiz-Duenas F.J."/>
            <person name="Held B."/>
            <person name="Canessa P."/>
            <person name="Larrondo L.F."/>
            <person name="Schmoll M."/>
            <person name="Druzhinina I.S."/>
            <person name="Kubicek C.P."/>
            <person name="Gaskell J.A."/>
            <person name="Kersten P."/>
            <person name="St John F."/>
            <person name="Glasner J."/>
            <person name="Sabat G."/>
            <person name="Splinter BonDurant S."/>
            <person name="Syed K."/>
            <person name="Yadav J."/>
            <person name="Mgbeahuruike A.C."/>
            <person name="Kovalchuk A."/>
            <person name="Asiegbu F.O."/>
            <person name="Lackner G."/>
            <person name="Hoffmeister D."/>
            <person name="Rencoret J."/>
            <person name="Gutierrez A."/>
            <person name="Sun H."/>
            <person name="Lindquist E."/>
            <person name="Barry K."/>
            <person name="Riley R."/>
            <person name="Grigoriev I.V."/>
            <person name="Henrissat B."/>
            <person name="Kues U."/>
            <person name="Berka R.M."/>
            <person name="Martinez A.T."/>
            <person name="Covert S.F."/>
            <person name="Blanchette R.A."/>
            <person name="Cullen D."/>
        </authorList>
    </citation>
    <scope>NUCLEOTIDE SEQUENCE [LARGE SCALE GENOMIC DNA]</scope>
    <source>
        <strain evidence="1 2">11061_1 CR5-6</strain>
    </source>
</reference>
<protein>
    <recommendedName>
        <fullName evidence="3">Serine protease inhibitor</fullName>
    </recommendedName>
</protein>
<organism evidence="1 2">
    <name type="scientific">Phlebiopsis gigantea (strain 11061_1 CR5-6)</name>
    <name type="common">White-rot fungus</name>
    <name type="synonym">Peniophora gigantea</name>
    <dbReference type="NCBI Taxonomy" id="745531"/>
    <lineage>
        <taxon>Eukaryota</taxon>
        <taxon>Fungi</taxon>
        <taxon>Dikarya</taxon>
        <taxon>Basidiomycota</taxon>
        <taxon>Agaricomycotina</taxon>
        <taxon>Agaricomycetes</taxon>
        <taxon>Polyporales</taxon>
        <taxon>Phanerochaetaceae</taxon>
        <taxon>Phlebiopsis</taxon>
    </lineage>
</organism>
<proteinExistence type="predicted"/>
<evidence type="ECO:0008006" key="3">
    <source>
        <dbReference type="Google" id="ProtNLM"/>
    </source>
</evidence>
<dbReference type="STRING" id="745531.A0A0C3PK98"/>
<dbReference type="EMBL" id="KN840512">
    <property type="protein sequence ID" value="KIP06703.1"/>
    <property type="molecule type" value="Genomic_DNA"/>
</dbReference>
<evidence type="ECO:0000313" key="1">
    <source>
        <dbReference type="EMBL" id="KIP06703.1"/>
    </source>
</evidence>
<dbReference type="InterPro" id="IPR031755">
    <property type="entry name" value="Inhibitor_I66"/>
</dbReference>